<evidence type="ECO:0000256" key="7">
    <source>
        <dbReference type="ARBA" id="ARBA00023027"/>
    </source>
</evidence>
<keyword evidence="9 10" id="KW-0119">Carbohydrate metabolism</keyword>
<evidence type="ECO:0000256" key="9">
    <source>
        <dbReference type="ARBA" id="ARBA00023277"/>
    </source>
</evidence>
<evidence type="ECO:0000256" key="4">
    <source>
        <dbReference type="ARBA" id="ARBA00007637"/>
    </source>
</evidence>
<keyword evidence="15" id="KW-1185">Reference proteome</keyword>
<keyword evidence="8 10" id="KW-0413">Isomerase</keyword>
<dbReference type="Gene3D" id="3.90.25.10">
    <property type="entry name" value="UDP-galactose 4-epimerase, domain 1"/>
    <property type="match status" value="1"/>
</dbReference>
<dbReference type="STRING" id="1653334.GA0071312_2548"/>
<reference evidence="12 14" key="1">
    <citation type="submission" date="2015-09" db="EMBL/GenBank/DDBJ databases">
        <title>Identification and resolution of microdiversity through metagenomic sequencing of parallel consortia.</title>
        <authorList>
            <person name="Nelson W.C."/>
            <person name="Romine M.F."/>
            <person name="Lindemann S.R."/>
        </authorList>
    </citation>
    <scope>NUCLEOTIDE SEQUENCE [LARGE SCALE GENOMIC DNA]</scope>
    <source>
        <strain evidence="12">HL-109</strain>
    </source>
</reference>
<dbReference type="PANTHER" id="PTHR43725:SF53">
    <property type="entry name" value="UDP-ARABINOSE 4-EPIMERASE 1"/>
    <property type="match status" value="1"/>
</dbReference>
<dbReference type="Proteomes" id="UP000182800">
    <property type="component" value="Unassembled WGS sequence"/>
</dbReference>
<dbReference type="Proteomes" id="UP000050497">
    <property type="component" value="Unassembled WGS sequence"/>
</dbReference>
<evidence type="ECO:0000256" key="6">
    <source>
        <dbReference type="ARBA" id="ARBA00018569"/>
    </source>
</evidence>
<dbReference type="SUPFAM" id="SSF51735">
    <property type="entry name" value="NAD(P)-binding Rossmann-fold domains"/>
    <property type="match status" value="1"/>
</dbReference>
<dbReference type="UniPathway" id="UPA00214"/>
<dbReference type="PATRIC" id="fig|1653334.4.peg.1118"/>
<evidence type="ECO:0000256" key="2">
    <source>
        <dbReference type="ARBA" id="ARBA00001911"/>
    </source>
</evidence>
<organism evidence="12 14">
    <name type="scientific">Saliniramus fredricksonii</name>
    <dbReference type="NCBI Taxonomy" id="1653334"/>
    <lineage>
        <taxon>Bacteria</taxon>
        <taxon>Pseudomonadati</taxon>
        <taxon>Pseudomonadota</taxon>
        <taxon>Alphaproteobacteria</taxon>
        <taxon>Hyphomicrobiales</taxon>
        <taxon>Salinarimonadaceae</taxon>
        <taxon>Saliniramus</taxon>
    </lineage>
</organism>
<evidence type="ECO:0000256" key="5">
    <source>
        <dbReference type="ARBA" id="ARBA00013189"/>
    </source>
</evidence>
<dbReference type="InterPro" id="IPR005886">
    <property type="entry name" value="UDP_G4E"/>
</dbReference>
<dbReference type="EMBL" id="LJSX01000034">
    <property type="protein sequence ID" value="KPQ09148.1"/>
    <property type="molecule type" value="Genomic_DNA"/>
</dbReference>
<accession>A0A0P7XNU2</accession>
<sequence length="327" mass="35342">MSTVLITGGAGYIGAQTCKALASAGYHPVVYDNLVSGHRAAVRWGPLVHGDITDRATLDAAIRQYRPQAAIHFAAHAYVGESIADPGKYYRNNLAGSLTLLEALRDGGVGKVVLSSTCAVYGEPSQLPITESTPTRPINPYGASKLMVEHMLADFERAHGLRWLALRYFNAAGDDFDGEIGEDHAPETRLVPLALEAASGGEPLTVFGIDYPTHDGTCIRDYIHVADLADAHLRALAALDSGIASQPLNLGAGRGMSVREIITMVEAVTGRQVELRYGPRRPGDPPELIADAQRAHTLLGWSARYSDPLRIVESAWSWHCRKRERIS</sequence>
<name>A0A0P7XNU2_9HYPH</name>
<dbReference type="AlphaFoldDB" id="A0A0P7XNU2"/>
<evidence type="ECO:0000259" key="11">
    <source>
        <dbReference type="Pfam" id="PF01370"/>
    </source>
</evidence>
<protein>
    <recommendedName>
        <fullName evidence="6 10">UDP-glucose 4-epimerase</fullName>
        <ecNumber evidence="5 10">5.1.3.2</ecNumber>
    </recommendedName>
</protein>
<feature type="domain" description="NAD-dependent epimerase/dehydratase" evidence="11">
    <location>
        <begin position="4"/>
        <end position="251"/>
    </location>
</feature>
<dbReference type="GO" id="GO:0003978">
    <property type="term" value="F:UDP-glucose 4-epimerase activity"/>
    <property type="evidence" value="ECO:0007669"/>
    <property type="project" value="UniProtKB-UniRule"/>
</dbReference>
<dbReference type="GO" id="GO:0033499">
    <property type="term" value="P:galactose catabolic process via UDP-galactose, Leloir pathway"/>
    <property type="evidence" value="ECO:0007669"/>
    <property type="project" value="TreeGrafter"/>
</dbReference>
<dbReference type="PANTHER" id="PTHR43725">
    <property type="entry name" value="UDP-GLUCOSE 4-EPIMERASE"/>
    <property type="match status" value="1"/>
</dbReference>
<evidence type="ECO:0000256" key="10">
    <source>
        <dbReference type="RuleBase" id="RU366046"/>
    </source>
</evidence>
<evidence type="ECO:0000313" key="13">
    <source>
        <dbReference type="EMBL" id="SCC81596.1"/>
    </source>
</evidence>
<dbReference type="RefSeq" id="WP_074445265.1">
    <property type="nucleotide sequence ID" value="NZ_FMBM01000002.1"/>
</dbReference>
<evidence type="ECO:0000313" key="14">
    <source>
        <dbReference type="Proteomes" id="UP000050497"/>
    </source>
</evidence>
<evidence type="ECO:0000256" key="8">
    <source>
        <dbReference type="ARBA" id="ARBA00023235"/>
    </source>
</evidence>
<proteinExistence type="inferred from homology"/>
<gene>
    <name evidence="12" type="primary">falE-2</name>
    <name evidence="13" type="ORF">GA0071312_2548</name>
    <name evidence="12" type="ORF">HLUCCO17_16180</name>
</gene>
<comment type="subunit">
    <text evidence="10">Homodimer.</text>
</comment>
<dbReference type="EC" id="5.1.3.2" evidence="5 10"/>
<reference evidence="13 15" key="2">
    <citation type="submission" date="2016-08" db="EMBL/GenBank/DDBJ databases">
        <authorList>
            <person name="Varghese N."/>
            <person name="Submissions Spin"/>
        </authorList>
    </citation>
    <scope>NUCLEOTIDE SEQUENCE [LARGE SCALE GENOMIC DNA]</scope>
    <source>
        <strain evidence="13 15">HL-109</strain>
    </source>
</reference>
<dbReference type="Gene3D" id="3.40.50.720">
    <property type="entry name" value="NAD(P)-binding Rossmann-like Domain"/>
    <property type="match status" value="1"/>
</dbReference>
<dbReference type="NCBIfam" id="TIGR01179">
    <property type="entry name" value="galE"/>
    <property type="match status" value="1"/>
</dbReference>
<comment type="pathway">
    <text evidence="3 10">Carbohydrate metabolism; galactose metabolism.</text>
</comment>
<dbReference type="InterPro" id="IPR001509">
    <property type="entry name" value="Epimerase_deHydtase"/>
</dbReference>
<evidence type="ECO:0000313" key="12">
    <source>
        <dbReference type="EMBL" id="KPQ09148.1"/>
    </source>
</evidence>
<dbReference type="InterPro" id="IPR036291">
    <property type="entry name" value="NAD(P)-bd_dom_sf"/>
</dbReference>
<dbReference type="EMBL" id="FMBM01000002">
    <property type="protein sequence ID" value="SCC81596.1"/>
    <property type="molecule type" value="Genomic_DNA"/>
</dbReference>
<dbReference type="CDD" id="cd05247">
    <property type="entry name" value="UDP_G4E_1_SDR_e"/>
    <property type="match status" value="1"/>
</dbReference>
<evidence type="ECO:0000256" key="1">
    <source>
        <dbReference type="ARBA" id="ARBA00000083"/>
    </source>
</evidence>
<evidence type="ECO:0000256" key="3">
    <source>
        <dbReference type="ARBA" id="ARBA00004947"/>
    </source>
</evidence>
<dbReference type="OrthoDB" id="9801785at2"/>
<comment type="caution">
    <text evidence="12">The sequence shown here is derived from an EMBL/GenBank/DDBJ whole genome shotgun (WGS) entry which is preliminary data.</text>
</comment>
<comment type="cofactor">
    <cofactor evidence="2 10">
        <name>NAD(+)</name>
        <dbReference type="ChEBI" id="CHEBI:57540"/>
    </cofactor>
</comment>
<dbReference type="Pfam" id="PF01370">
    <property type="entry name" value="Epimerase"/>
    <property type="match status" value="1"/>
</dbReference>
<comment type="similarity">
    <text evidence="4 10">Belongs to the NAD(P)-dependent epimerase/dehydratase family.</text>
</comment>
<evidence type="ECO:0000313" key="15">
    <source>
        <dbReference type="Proteomes" id="UP000182800"/>
    </source>
</evidence>
<comment type="catalytic activity">
    <reaction evidence="1 10">
        <text>UDP-alpha-D-glucose = UDP-alpha-D-galactose</text>
        <dbReference type="Rhea" id="RHEA:22168"/>
        <dbReference type="ChEBI" id="CHEBI:58885"/>
        <dbReference type="ChEBI" id="CHEBI:66914"/>
        <dbReference type="EC" id="5.1.3.2"/>
    </reaction>
</comment>
<keyword evidence="7 10" id="KW-0520">NAD</keyword>